<dbReference type="InterPro" id="IPR004797">
    <property type="entry name" value="Competence_ComEC/Rec2"/>
</dbReference>
<feature type="transmembrane region" description="Helical" evidence="6">
    <location>
        <begin position="52"/>
        <end position="72"/>
    </location>
</feature>
<dbReference type="SMART" id="SM00849">
    <property type="entry name" value="Lactamase_B"/>
    <property type="match status" value="1"/>
</dbReference>
<feature type="transmembrane region" description="Helical" evidence="6">
    <location>
        <begin position="394"/>
        <end position="425"/>
    </location>
</feature>
<dbReference type="Gene3D" id="3.60.15.10">
    <property type="entry name" value="Ribonuclease Z/Hydroxyacylglutathione hydrolase-like"/>
    <property type="match status" value="1"/>
</dbReference>
<evidence type="ECO:0000256" key="5">
    <source>
        <dbReference type="ARBA" id="ARBA00023136"/>
    </source>
</evidence>
<dbReference type="Pfam" id="PF03772">
    <property type="entry name" value="Competence"/>
    <property type="match status" value="1"/>
</dbReference>
<evidence type="ECO:0000313" key="8">
    <source>
        <dbReference type="EMBL" id="MBP1045894.1"/>
    </source>
</evidence>
<dbReference type="NCBIfam" id="TIGR00361">
    <property type="entry name" value="ComEC_Rec2"/>
    <property type="match status" value="1"/>
</dbReference>
<comment type="subcellular location">
    <subcellularLocation>
        <location evidence="1">Cell membrane</location>
        <topology evidence="1">Multi-pass membrane protein</topology>
    </subcellularLocation>
</comment>
<keyword evidence="4 6" id="KW-1133">Transmembrane helix</keyword>
<reference evidence="8 9" key="1">
    <citation type="submission" date="2020-12" db="EMBL/GenBank/DDBJ databases">
        <title>Vagococcus allomyrinae sp. nov. and Enterococcus lavae sp. nov., isolated from the larvae of Allomyrina dichotoma.</title>
        <authorList>
            <person name="Lee S.D."/>
        </authorList>
    </citation>
    <scope>NUCLEOTIDE SEQUENCE [LARGE SCALE GENOMIC DNA]</scope>
    <source>
        <strain evidence="8 9">BWM-S5</strain>
    </source>
</reference>
<evidence type="ECO:0000256" key="3">
    <source>
        <dbReference type="ARBA" id="ARBA00022692"/>
    </source>
</evidence>
<feature type="transmembrane region" description="Helical" evidence="6">
    <location>
        <begin position="487"/>
        <end position="511"/>
    </location>
</feature>
<keyword evidence="3 6" id="KW-0812">Transmembrane</keyword>
<feature type="transmembrane region" description="Helical" evidence="6">
    <location>
        <begin position="460"/>
        <end position="480"/>
    </location>
</feature>
<dbReference type="PANTHER" id="PTHR30619:SF1">
    <property type="entry name" value="RECOMBINATION PROTEIN 2"/>
    <property type="match status" value="1"/>
</dbReference>
<evidence type="ECO:0000313" key="9">
    <source>
        <dbReference type="Proteomes" id="UP000673375"/>
    </source>
</evidence>
<dbReference type="InterPro" id="IPR035681">
    <property type="entry name" value="ComA-like_MBL"/>
</dbReference>
<keyword evidence="2" id="KW-1003">Cell membrane</keyword>
<dbReference type="PANTHER" id="PTHR30619">
    <property type="entry name" value="DNA INTERNALIZATION/COMPETENCE PROTEIN COMEC/REC2"/>
    <property type="match status" value="1"/>
</dbReference>
<dbReference type="Proteomes" id="UP000673375">
    <property type="component" value="Unassembled WGS sequence"/>
</dbReference>
<dbReference type="InterPro" id="IPR052159">
    <property type="entry name" value="Competence_DNA_uptake"/>
</dbReference>
<dbReference type="SUPFAM" id="SSF56281">
    <property type="entry name" value="Metallo-hydrolase/oxidoreductase"/>
    <property type="match status" value="1"/>
</dbReference>
<dbReference type="CDD" id="cd07731">
    <property type="entry name" value="ComA-like_MBL-fold"/>
    <property type="match status" value="1"/>
</dbReference>
<keyword evidence="9" id="KW-1185">Reference proteome</keyword>
<protein>
    <submittedName>
        <fullName evidence="8">DNA internalization-related competence protein ComEC/Rec2</fullName>
    </submittedName>
</protein>
<dbReference type="RefSeq" id="WP_209556705.1">
    <property type="nucleotide sequence ID" value="NZ_JAEDXU010000002.1"/>
</dbReference>
<keyword evidence="5 6" id="KW-0472">Membrane</keyword>
<organism evidence="8 9">
    <name type="scientific">Enterococcus larvae</name>
    <dbReference type="NCBI Taxonomy" id="2794352"/>
    <lineage>
        <taxon>Bacteria</taxon>
        <taxon>Bacillati</taxon>
        <taxon>Bacillota</taxon>
        <taxon>Bacilli</taxon>
        <taxon>Lactobacillales</taxon>
        <taxon>Enterococcaceae</taxon>
        <taxon>Enterococcus</taxon>
    </lineage>
</organism>
<evidence type="ECO:0000256" key="2">
    <source>
        <dbReference type="ARBA" id="ARBA00022475"/>
    </source>
</evidence>
<feature type="transmembrane region" description="Helical" evidence="6">
    <location>
        <begin position="321"/>
        <end position="354"/>
    </location>
</feature>
<feature type="domain" description="Metallo-beta-lactamase" evidence="7">
    <location>
        <begin position="515"/>
        <end position="724"/>
    </location>
</feature>
<evidence type="ECO:0000256" key="4">
    <source>
        <dbReference type="ARBA" id="ARBA00022989"/>
    </source>
</evidence>
<proteinExistence type="predicted"/>
<feature type="transmembrane region" description="Helical" evidence="6">
    <location>
        <begin position="366"/>
        <end position="388"/>
    </location>
</feature>
<feature type="transmembrane region" description="Helical" evidence="6">
    <location>
        <begin position="275"/>
        <end position="301"/>
    </location>
</feature>
<feature type="transmembrane region" description="Helical" evidence="6">
    <location>
        <begin position="12"/>
        <end position="45"/>
    </location>
</feature>
<dbReference type="EMBL" id="JAEDXU010000002">
    <property type="protein sequence ID" value="MBP1045894.1"/>
    <property type="molecule type" value="Genomic_DNA"/>
</dbReference>
<dbReference type="NCBIfam" id="TIGR00360">
    <property type="entry name" value="ComEC_N-term"/>
    <property type="match status" value="1"/>
</dbReference>
<evidence type="ECO:0000256" key="1">
    <source>
        <dbReference type="ARBA" id="ARBA00004651"/>
    </source>
</evidence>
<feature type="transmembrane region" description="Helical" evidence="6">
    <location>
        <begin position="243"/>
        <end position="263"/>
    </location>
</feature>
<evidence type="ECO:0000259" key="7">
    <source>
        <dbReference type="SMART" id="SM00849"/>
    </source>
</evidence>
<sequence length="775" mass="88422">MRTHLLELSNVWIFPTAFAVAVNCLILHMNSITVIFCLFTLIRLLRTGNRRVITSGFLFSFFLLPFLLTLYLREEQEVESSGPISEAKLQIQADKIHVNGDVLQLEGTVHSNGLKQRVRAFYQLSTEQEQQEWKHRDSTLMAVISGTLDRPLPRTNLNGFDYRETLSIKRINQILTIEKIHKLKPENSPLYDIPAQLTLIRKRLLLYCEQRFSDTTVTYSQILLFGERSNDAELTDTFNHLGILHLFSLSGMHVLFFLQLFRFTALRLGVSLEQYFWLQLLISFAFAGLTGFSISVLRALLQNNLSAVGRKFQLTWSPLDVWSLTIFFAIVLDPYTLFSLAGQYSYFLSFFIMFIRPPLNRIHQPIVQTFCFSAVLSLLTLPLVAVTTHEWQPIGIFLTFLLVPFFEKILLPALTIIFISSFLIYTSPIEPLFEYALRYLTSCFHFLGEVNHFSVVTGQIPVWLFLAELLLIFLIVNDLAVNWKRSVLLLGFLLLFAGQKYVLQLGIVAYIDVGQGDSILIQAPFHQEAILIDTGGKLMFSKEEWKVRQNQKSNAEYTVIPFLKSRGIKKLDKVFITHSDTDHMGDLLSISEKIFITAVYFPEGAELDSQFRAVIQQLSEKGTSFYRLLAGQKIDSFFQLNVLAPSTAGKGENNDSLVLHTEIAAAHFLFTGDLEAEGEAELVRKYPKLPVDILKVGHHGSRTSSSKTFIETVEPTQAIISCGRNNRFGHPHEDTIQTLEENDVEIFRTDQEGMIYYEWSPFLPISDVKTILDSD</sequence>
<gene>
    <name evidence="8" type="ORF">I6N96_06340</name>
</gene>
<accession>A0ABS4CJB7</accession>
<comment type="caution">
    <text evidence="8">The sequence shown here is derived from an EMBL/GenBank/DDBJ whole genome shotgun (WGS) entry which is preliminary data.</text>
</comment>
<dbReference type="InterPro" id="IPR001279">
    <property type="entry name" value="Metallo-B-lactamas"/>
</dbReference>
<dbReference type="Pfam" id="PF00753">
    <property type="entry name" value="Lactamase_B"/>
    <property type="match status" value="1"/>
</dbReference>
<evidence type="ECO:0000256" key="6">
    <source>
        <dbReference type="SAM" id="Phobius"/>
    </source>
</evidence>
<name>A0ABS4CJB7_9ENTE</name>
<dbReference type="InterPro" id="IPR004477">
    <property type="entry name" value="ComEC_N"/>
</dbReference>
<dbReference type="InterPro" id="IPR036866">
    <property type="entry name" value="RibonucZ/Hydroxyglut_hydro"/>
</dbReference>